<feature type="transmembrane region" description="Helical" evidence="6">
    <location>
        <begin position="28"/>
        <end position="47"/>
    </location>
</feature>
<name>A0A317DYM0_9PROT</name>
<dbReference type="Proteomes" id="UP000246077">
    <property type="component" value="Unassembled WGS sequence"/>
</dbReference>
<evidence type="ECO:0000256" key="5">
    <source>
        <dbReference type="ARBA" id="ARBA00023136"/>
    </source>
</evidence>
<keyword evidence="3 6" id="KW-0812">Transmembrane</keyword>
<feature type="transmembrane region" description="Helical" evidence="6">
    <location>
        <begin position="227"/>
        <end position="247"/>
    </location>
</feature>
<keyword evidence="4 6" id="KW-1133">Transmembrane helix</keyword>
<dbReference type="AlphaFoldDB" id="A0A317DYM0"/>
<proteinExistence type="inferred from homology"/>
<accession>A0A317DYM0</accession>
<evidence type="ECO:0000256" key="2">
    <source>
        <dbReference type="ARBA" id="ARBA00007165"/>
    </source>
</evidence>
<protein>
    <recommendedName>
        <fullName evidence="6">SURF1-like protein</fullName>
    </recommendedName>
</protein>
<feature type="compositionally biased region" description="Pro residues" evidence="7">
    <location>
        <begin position="1"/>
        <end position="12"/>
    </location>
</feature>
<dbReference type="Pfam" id="PF02104">
    <property type="entry name" value="SURF1"/>
    <property type="match status" value="1"/>
</dbReference>
<evidence type="ECO:0000256" key="3">
    <source>
        <dbReference type="ARBA" id="ARBA00022692"/>
    </source>
</evidence>
<evidence type="ECO:0000256" key="6">
    <source>
        <dbReference type="RuleBase" id="RU363076"/>
    </source>
</evidence>
<evidence type="ECO:0000256" key="7">
    <source>
        <dbReference type="SAM" id="MobiDB-lite"/>
    </source>
</evidence>
<comment type="caution">
    <text evidence="8">The sequence shown here is derived from an EMBL/GenBank/DDBJ whole genome shotgun (WGS) entry which is preliminary data.</text>
</comment>
<keyword evidence="9" id="KW-1185">Reference proteome</keyword>
<evidence type="ECO:0000313" key="8">
    <source>
        <dbReference type="EMBL" id="PWR19847.1"/>
    </source>
</evidence>
<dbReference type="OrthoDB" id="6079986at2"/>
<dbReference type="EMBL" id="QGLF01000004">
    <property type="protein sequence ID" value="PWR19847.1"/>
    <property type="molecule type" value="Genomic_DNA"/>
</dbReference>
<dbReference type="PANTHER" id="PTHR23427:SF2">
    <property type="entry name" value="SURFEIT LOCUS PROTEIN 1"/>
    <property type="match status" value="1"/>
</dbReference>
<sequence>MVTSPAPTPVSPAAPASPRAPRRFRPTLWPTVVTTIVIGLLLALGAWQLNRMAWKQGLITALEERRGQPAVELPATIDDAEAWRYRNVTVTGTFRHEDEIHIIAYSPAAKQGYQIVTPMVRADGTTVLVNRGWVPLESRDAASRPDSLAAGTVTVTGMARPGWPQGYFVPDNSPATNTWFWGDLPAMAVAAHAPDALPLFVEADKTPNPGGLPIGGQSVINLRNDHLQYAITWFALAIGVFGVYFAYHFRPDEPKTP</sequence>
<evidence type="ECO:0000313" key="9">
    <source>
        <dbReference type="Proteomes" id="UP000246077"/>
    </source>
</evidence>
<keyword evidence="5 6" id="KW-0472">Membrane</keyword>
<organism evidence="8 9">
    <name type="scientific">Zavarzinia compransoris</name>
    <dbReference type="NCBI Taxonomy" id="1264899"/>
    <lineage>
        <taxon>Bacteria</taxon>
        <taxon>Pseudomonadati</taxon>
        <taxon>Pseudomonadota</taxon>
        <taxon>Alphaproteobacteria</taxon>
        <taxon>Rhodospirillales</taxon>
        <taxon>Zavarziniaceae</taxon>
        <taxon>Zavarzinia</taxon>
    </lineage>
</organism>
<dbReference type="InterPro" id="IPR045214">
    <property type="entry name" value="Surf1/Surf4"/>
</dbReference>
<comment type="subcellular location">
    <subcellularLocation>
        <location evidence="6">Cell membrane</location>
        <topology evidence="6">Multi-pass membrane protein</topology>
    </subcellularLocation>
    <subcellularLocation>
        <location evidence="1">Membrane</location>
    </subcellularLocation>
</comment>
<dbReference type="CDD" id="cd06662">
    <property type="entry name" value="SURF1"/>
    <property type="match status" value="1"/>
</dbReference>
<comment type="similarity">
    <text evidence="2 6">Belongs to the SURF1 family.</text>
</comment>
<evidence type="ECO:0000256" key="4">
    <source>
        <dbReference type="ARBA" id="ARBA00022989"/>
    </source>
</evidence>
<reference evidence="9" key="1">
    <citation type="submission" date="2018-05" db="EMBL/GenBank/DDBJ databases">
        <title>Zavarzinia sp. HR-AS.</title>
        <authorList>
            <person name="Lee Y."/>
            <person name="Jeon C.O."/>
        </authorList>
    </citation>
    <scope>NUCLEOTIDE SEQUENCE [LARGE SCALE GENOMIC DNA]</scope>
    <source>
        <strain evidence="9">DSM 1231</strain>
    </source>
</reference>
<keyword evidence="6" id="KW-1003">Cell membrane</keyword>
<dbReference type="RefSeq" id="WP_109922022.1">
    <property type="nucleotide sequence ID" value="NZ_QGLF01000004.1"/>
</dbReference>
<dbReference type="InterPro" id="IPR002994">
    <property type="entry name" value="Surf1/Shy1"/>
</dbReference>
<dbReference type="PANTHER" id="PTHR23427">
    <property type="entry name" value="SURFEIT LOCUS PROTEIN"/>
    <property type="match status" value="1"/>
</dbReference>
<gene>
    <name evidence="8" type="ORF">DKG75_15435</name>
</gene>
<feature type="region of interest" description="Disordered" evidence="7">
    <location>
        <begin position="1"/>
        <end position="21"/>
    </location>
</feature>
<dbReference type="PROSITE" id="PS50895">
    <property type="entry name" value="SURF1"/>
    <property type="match status" value="1"/>
</dbReference>
<dbReference type="GO" id="GO:0005886">
    <property type="term" value="C:plasma membrane"/>
    <property type="evidence" value="ECO:0007669"/>
    <property type="project" value="UniProtKB-SubCell"/>
</dbReference>
<evidence type="ECO:0000256" key="1">
    <source>
        <dbReference type="ARBA" id="ARBA00004370"/>
    </source>
</evidence>